<sequence>MAVLLAHPQFVGSPLGSPPPAMASASNTAPPSPTSSMFSESTSLLDEIRHWDESKVAEWLRSVNCGKYAQLFEENHINGEALLEVDQNVVKEMGITKVGDRVRLFVAIKALRNKCYATARKNKSPLTQQDQASISPFVSQQTIHSPVFSNARPESPIDPSYSQGSTWHSQSPSFPPSSQPSTSMAKHGLTPVPSNPTSRSVSQTSLTATLQPSEALKNNMVKFIFQQGHTKSVDISGCFNAESIIKKGIRKFGSKDQALNWTVYVTTDTGSARKVEDIEIVAICHTPERLERERLILVRAGQVPSTDEYQKSIQIAREQLAREVPQRPGTFIEGTGDRTSTLPLSNGGSQPTPQLPPPPRRNHGDESGHGSNRKTMRNFFGQRPPSELISSNLAEYFPGHESRVLEQTVRNSMRRSKRISGLSKRISIATTASYSSSNRESLPPVPTVGETWLNAGTAQQPVQQQNTGGSSRKSLLTSSPPSRTSSTFRRIGGHRSTNSGTSSILADDDSDIRTSPIEGVPVDEEDLDPRRIDSLSTSRPFSLHSRAETISSVLSDNNSYIEVDNVEDIPEELSDAEYDANEIDGGPTRWIKGALIGSGSFGSVLLGLNALTGELMAVKQVEVTKTDKHGDPVRKKAMIDALQREIQLLRDLHHENIVQYLGSNSDGQYLNIFLEYVPGGSVAALLNNYGPFEEPLIRTFVRQILCGLSYLHGKDIIHRDIKGANVLVDNKGKIKISDFGISKRVEAGLLSNNQHHRPSLQGSVYWMAPEVVKQTSYTKKADIWSLGCLIVEMFTGTHPFPEFSQMQALFKIGTLCAPEIPKESTNEANEFLSRTFEFDYEKRPMAQELLLHPFLSPIVSGRSGASVSQGGGALVEGLAAASQFVK</sequence>
<name>A0ACC3T2Y3_LIPKO</name>
<organism evidence="1 2">
    <name type="scientific">Lipomyces kononenkoae</name>
    <name type="common">Yeast</name>
    <dbReference type="NCBI Taxonomy" id="34357"/>
    <lineage>
        <taxon>Eukaryota</taxon>
        <taxon>Fungi</taxon>
        <taxon>Dikarya</taxon>
        <taxon>Ascomycota</taxon>
        <taxon>Saccharomycotina</taxon>
        <taxon>Lipomycetes</taxon>
        <taxon>Lipomycetales</taxon>
        <taxon>Lipomycetaceae</taxon>
        <taxon>Lipomyces</taxon>
    </lineage>
</organism>
<evidence type="ECO:0000313" key="1">
    <source>
        <dbReference type="EMBL" id="KAK9238248.1"/>
    </source>
</evidence>
<keyword evidence="2" id="KW-1185">Reference proteome</keyword>
<reference evidence="2" key="1">
    <citation type="journal article" date="2024" name="Front. Bioeng. Biotechnol.">
        <title>Genome-scale model development and genomic sequencing of the oleaginous clade Lipomyces.</title>
        <authorList>
            <person name="Czajka J.J."/>
            <person name="Han Y."/>
            <person name="Kim J."/>
            <person name="Mondo S.J."/>
            <person name="Hofstad B.A."/>
            <person name="Robles A."/>
            <person name="Haridas S."/>
            <person name="Riley R."/>
            <person name="LaButti K."/>
            <person name="Pangilinan J."/>
            <person name="Andreopoulos W."/>
            <person name="Lipzen A."/>
            <person name="Yan J."/>
            <person name="Wang M."/>
            <person name="Ng V."/>
            <person name="Grigoriev I.V."/>
            <person name="Spatafora J.W."/>
            <person name="Magnuson J.K."/>
            <person name="Baker S.E."/>
            <person name="Pomraning K.R."/>
        </authorList>
    </citation>
    <scope>NUCLEOTIDE SEQUENCE [LARGE SCALE GENOMIC DNA]</scope>
    <source>
        <strain evidence="2">CBS 7786</strain>
    </source>
</reference>
<dbReference type="Proteomes" id="UP001433508">
    <property type="component" value="Unassembled WGS sequence"/>
</dbReference>
<gene>
    <name evidence="1" type="ORF">V1525DRAFT_375246</name>
</gene>
<proteinExistence type="predicted"/>
<protein>
    <submittedName>
        <fullName evidence="1">Kinase-like domain-containing protein</fullName>
    </submittedName>
</protein>
<comment type="caution">
    <text evidence="1">The sequence shown here is derived from an EMBL/GenBank/DDBJ whole genome shotgun (WGS) entry which is preliminary data.</text>
</comment>
<evidence type="ECO:0000313" key="2">
    <source>
        <dbReference type="Proteomes" id="UP001433508"/>
    </source>
</evidence>
<accession>A0ACC3T2Y3</accession>
<dbReference type="EMBL" id="MU971358">
    <property type="protein sequence ID" value="KAK9238248.1"/>
    <property type="molecule type" value="Genomic_DNA"/>
</dbReference>